<dbReference type="SUPFAM" id="SSF51735">
    <property type="entry name" value="NAD(P)-binding Rossmann-fold domains"/>
    <property type="match status" value="1"/>
</dbReference>
<comment type="caution">
    <text evidence="3">The sequence shown here is derived from an EMBL/GenBank/DDBJ whole genome shotgun (WGS) entry which is preliminary data.</text>
</comment>
<dbReference type="Proteomes" id="UP000295636">
    <property type="component" value="Unassembled WGS sequence"/>
</dbReference>
<dbReference type="PROSITE" id="PS00061">
    <property type="entry name" value="ADH_SHORT"/>
    <property type="match status" value="1"/>
</dbReference>
<evidence type="ECO:0000313" key="4">
    <source>
        <dbReference type="Proteomes" id="UP000295636"/>
    </source>
</evidence>
<keyword evidence="2" id="KW-0560">Oxidoreductase</keyword>
<reference evidence="3 4" key="1">
    <citation type="submission" date="2019-03" db="EMBL/GenBank/DDBJ databases">
        <title>This is whole genome sequence of Paenibacillus sp MS74 strain.</title>
        <authorList>
            <person name="Trinh H.N."/>
        </authorList>
    </citation>
    <scope>NUCLEOTIDE SEQUENCE [LARGE SCALE GENOMIC DNA]</scope>
    <source>
        <strain evidence="3 4">MS74</strain>
    </source>
</reference>
<dbReference type="OrthoDB" id="9803333at2"/>
<evidence type="ECO:0000313" key="3">
    <source>
        <dbReference type="EMBL" id="TDF95930.1"/>
    </source>
</evidence>
<dbReference type="PANTHER" id="PTHR42760:SF133">
    <property type="entry name" value="3-OXOACYL-[ACYL-CARRIER-PROTEIN] REDUCTASE"/>
    <property type="match status" value="1"/>
</dbReference>
<dbReference type="InterPro" id="IPR036291">
    <property type="entry name" value="NAD(P)-bd_dom_sf"/>
</dbReference>
<dbReference type="PRINTS" id="PR00081">
    <property type="entry name" value="GDHRDH"/>
</dbReference>
<comment type="similarity">
    <text evidence="1">Belongs to the short-chain dehydrogenases/reductases (SDR) family.</text>
</comment>
<name>A0A4R5KMY7_9BACL</name>
<protein>
    <submittedName>
        <fullName evidence="3">SDR family oxidoreductase</fullName>
    </submittedName>
</protein>
<dbReference type="CDD" id="cd05233">
    <property type="entry name" value="SDR_c"/>
    <property type="match status" value="1"/>
</dbReference>
<dbReference type="GO" id="GO:0008206">
    <property type="term" value="P:bile acid metabolic process"/>
    <property type="evidence" value="ECO:0007669"/>
    <property type="project" value="UniProtKB-ARBA"/>
</dbReference>
<dbReference type="Pfam" id="PF13561">
    <property type="entry name" value="adh_short_C2"/>
    <property type="match status" value="1"/>
</dbReference>
<sequence length="256" mass="27842">MMFVTGGTERDVEEMNKRTVLITGGNRGIGLAIGTKFAQEGYAVVILDLPDEPSPEALQLVTSSGGAYFRCDISKKSVVDQVVGPILEQFGFVDVLVNNAGILRWKSVLDTTEEDLDTTFDVNVKGMYFVTQPIAHEMIKRKEGNIINMASMGGKWGGTLESAYCASKAAVIELTRVMAMEFGPSNIRVNSLCPGIIQTRIGEDAPKPSEYWLEKTPLGRLGKPEDVAEVAYFLASPAARYMTGQPINVTGGMIMY</sequence>
<dbReference type="RefSeq" id="WP_133231190.1">
    <property type="nucleotide sequence ID" value="NZ_SMRT01000009.1"/>
</dbReference>
<dbReference type="AlphaFoldDB" id="A0A4R5KMY7"/>
<keyword evidence="4" id="KW-1185">Reference proteome</keyword>
<evidence type="ECO:0000256" key="1">
    <source>
        <dbReference type="ARBA" id="ARBA00006484"/>
    </source>
</evidence>
<accession>A0A4R5KMY7</accession>
<dbReference type="PANTHER" id="PTHR42760">
    <property type="entry name" value="SHORT-CHAIN DEHYDROGENASES/REDUCTASES FAMILY MEMBER"/>
    <property type="match status" value="1"/>
</dbReference>
<dbReference type="InterPro" id="IPR002347">
    <property type="entry name" value="SDR_fam"/>
</dbReference>
<dbReference type="InterPro" id="IPR020904">
    <property type="entry name" value="Sc_DH/Rdtase_CS"/>
</dbReference>
<dbReference type="EMBL" id="SMRT01000009">
    <property type="protein sequence ID" value="TDF95930.1"/>
    <property type="molecule type" value="Genomic_DNA"/>
</dbReference>
<dbReference type="NCBIfam" id="NF005559">
    <property type="entry name" value="PRK07231.1"/>
    <property type="match status" value="1"/>
</dbReference>
<dbReference type="Gene3D" id="3.40.50.720">
    <property type="entry name" value="NAD(P)-binding Rossmann-like Domain"/>
    <property type="match status" value="1"/>
</dbReference>
<dbReference type="GO" id="GO:0016616">
    <property type="term" value="F:oxidoreductase activity, acting on the CH-OH group of donors, NAD or NADP as acceptor"/>
    <property type="evidence" value="ECO:0007669"/>
    <property type="project" value="TreeGrafter"/>
</dbReference>
<gene>
    <name evidence="3" type="ORF">E1757_19620</name>
</gene>
<organism evidence="3 4">
    <name type="scientific">Paenibacillus piri</name>
    <dbReference type="NCBI Taxonomy" id="2547395"/>
    <lineage>
        <taxon>Bacteria</taxon>
        <taxon>Bacillati</taxon>
        <taxon>Bacillota</taxon>
        <taxon>Bacilli</taxon>
        <taxon>Bacillales</taxon>
        <taxon>Paenibacillaceae</taxon>
        <taxon>Paenibacillus</taxon>
    </lineage>
</organism>
<proteinExistence type="inferred from homology"/>
<dbReference type="PRINTS" id="PR00080">
    <property type="entry name" value="SDRFAMILY"/>
</dbReference>
<dbReference type="FunFam" id="3.40.50.720:FF:000084">
    <property type="entry name" value="Short-chain dehydrogenase reductase"/>
    <property type="match status" value="1"/>
</dbReference>
<evidence type="ECO:0000256" key="2">
    <source>
        <dbReference type="ARBA" id="ARBA00023002"/>
    </source>
</evidence>